<evidence type="ECO:0000256" key="1">
    <source>
        <dbReference type="SAM" id="MobiDB-lite"/>
    </source>
</evidence>
<sequence>MNKIFIKGGLLCVAAILTLSGCGSNSSDSQDKQENSSSAIKASSGSNKKKENSLSNVMNQLARKSVSTGDVYVTGKMSVGSKNTLKPGIYDMKITGGSGNIMGDRKEVLSGMPINWIGSATASNNGNASIFRIILMEGDSIDFSNISKVNFTAVPEKITPTNELGQGNYVVNRDIKAGTYKLSTNVTLDPEYENLGWDFTIYDDKTKESRNQRLTSSSNDVVVELKEGEIITTSFDATGFEGNADSDKLIFTPINQ</sequence>
<organism evidence="2 3">
    <name type="scientific">Lacticaseibacillus hegangensis</name>
    <dbReference type="NCBI Taxonomy" id="2486010"/>
    <lineage>
        <taxon>Bacteria</taxon>
        <taxon>Bacillati</taxon>
        <taxon>Bacillota</taxon>
        <taxon>Bacilli</taxon>
        <taxon>Lactobacillales</taxon>
        <taxon>Lactobacillaceae</taxon>
        <taxon>Lacticaseibacillus</taxon>
    </lineage>
</organism>
<accession>A0ABW4D0R6</accession>
<feature type="compositionally biased region" description="Low complexity" evidence="1">
    <location>
        <begin position="35"/>
        <end position="46"/>
    </location>
</feature>
<evidence type="ECO:0000313" key="2">
    <source>
        <dbReference type="EMBL" id="MFD1441718.1"/>
    </source>
</evidence>
<proteinExistence type="predicted"/>
<comment type="caution">
    <text evidence="2">The sequence shown here is derived from an EMBL/GenBank/DDBJ whole genome shotgun (WGS) entry which is preliminary data.</text>
</comment>
<reference evidence="3" key="1">
    <citation type="journal article" date="2019" name="Int. J. Syst. Evol. Microbiol.">
        <title>The Global Catalogue of Microorganisms (GCM) 10K type strain sequencing project: providing services to taxonomists for standard genome sequencing and annotation.</title>
        <authorList>
            <consortium name="The Broad Institute Genomics Platform"/>
            <consortium name="The Broad Institute Genome Sequencing Center for Infectious Disease"/>
            <person name="Wu L."/>
            <person name="Ma J."/>
        </authorList>
    </citation>
    <scope>NUCLEOTIDE SEQUENCE [LARGE SCALE GENOMIC DNA]</scope>
    <source>
        <strain evidence="3">CCM 8912</strain>
    </source>
</reference>
<dbReference type="EMBL" id="JBHTOK010000074">
    <property type="protein sequence ID" value="MFD1441718.1"/>
    <property type="molecule type" value="Genomic_DNA"/>
</dbReference>
<evidence type="ECO:0008006" key="4">
    <source>
        <dbReference type="Google" id="ProtNLM"/>
    </source>
</evidence>
<dbReference type="Proteomes" id="UP001597212">
    <property type="component" value="Unassembled WGS sequence"/>
</dbReference>
<dbReference type="PROSITE" id="PS51257">
    <property type="entry name" value="PROKAR_LIPOPROTEIN"/>
    <property type="match status" value="1"/>
</dbReference>
<name>A0ABW4D0R6_9LACO</name>
<protein>
    <recommendedName>
        <fullName evidence="4">Lipoprotein</fullName>
    </recommendedName>
</protein>
<gene>
    <name evidence="2" type="ORF">ACFQ5K_10060</name>
</gene>
<feature type="region of interest" description="Disordered" evidence="1">
    <location>
        <begin position="25"/>
        <end position="54"/>
    </location>
</feature>
<evidence type="ECO:0000313" key="3">
    <source>
        <dbReference type="Proteomes" id="UP001597212"/>
    </source>
</evidence>
<dbReference type="RefSeq" id="WP_191988007.1">
    <property type="nucleotide sequence ID" value="NZ_JBHTOK010000074.1"/>
</dbReference>
<keyword evidence="3" id="KW-1185">Reference proteome</keyword>